<feature type="transmembrane region" description="Helical" evidence="2">
    <location>
        <begin position="6"/>
        <end position="23"/>
    </location>
</feature>
<dbReference type="AlphaFoldDB" id="A0A813ETK7"/>
<keyword evidence="2" id="KW-0472">Membrane</keyword>
<feature type="region of interest" description="Disordered" evidence="1">
    <location>
        <begin position="569"/>
        <end position="604"/>
    </location>
</feature>
<evidence type="ECO:0000313" key="3">
    <source>
        <dbReference type="EMBL" id="CAE8603664.1"/>
    </source>
</evidence>
<protein>
    <submittedName>
        <fullName evidence="3">Uncharacterized protein</fullName>
    </submittedName>
</protein>
<evidence type="ECO:0000313" key="4">
    <source>
        <dbReference type="Proteomes" id="UP000654075"/>
    </source>
</evidence>
<dbReference type="Proteomes" id="UP000654075">
    <property type="component" value="Unassembled WGS sequence"/>
</dbReference>
<keyword evidence="4" id="KW-1185">Reference proteome</keyword>
<feature type="transmembrane region" description="Helical" evidence="2">
    <location>
        <begin position="156"/>
        <end position="174"/>
    </location>
</feature>
<keyword evidence="2" id="KW-0812">Transmembrane</keyword>
<comment type="caution">
    <text evidence="3">The sequence shown here is derived from an EMBL/GenBank/DDBJ whole genome shotgun (WGS) entry which is preliminary data.</text>
</comment>
<organism evidence="3 4">
    <name type="scientific">Polarella glacialis</name>
    <name type="common">Dinoflagellate</name>
    <dbReference type="NCBI Taxonomy" id="89957"/>
    <lineage>
        <taxon>Eukaryota</taxon>
        <taxon>Sar</taxon>
        <taxon>Alveolata</taxon>
        <taxon>Dinophyceae</taxon>
        <taxon>Suessiales</taxon>
        <taxon>Suessiaceae</taxon>
        <taxon>Polarella</taxon>
    </lineage>
</organism>
<dbReference type="EMBL" id="CAJNNV010015611">
    <property type="protein sequence ID" value="CAE8603664.1"/>
    <property type="molecule type" value="Genomic_DNA"/>
</dbReference>
<feature type="transmembrane region" description="Helical" evidence="2">
    <location>
        <begin position="87"/>
        <end position="107"/>
    </location>
</feature>
<name>A0A813ETK7_POLGL</name>
<reference evidence="3" key="1">
    <citation type="submission" date="2021-02" db="EMBL/GenBank/DDBJ databases">
        <authorList>
            <person name="Dougan E. K."/>
            <person name="Rhodes N."/>
            <person name="Thang M."/>
            <person name="Chan C."/>
        </authorList>
    </citation>
    <scope>NUCLEOTIDE SEQUENCE</scope>
</reference>
<gene>
    <name evidence="3" type="ORF">PGLA1383_LOCUS21870</name>
</gene>
<evidence type="ECO:0000256" key="1">
    <source>
        <dbReference type="SAM" id="MobiDB-lite"/>
    </source>
</evidence>
<accession>A0A813ETK7</accession>
<evidence type="ECO:0000256" key="2">
    <source>
        <dbReference type="SAM" id="Phobius"/>
    </source>
</evidence>
<sequence length="604" mass="66383">MGGLHQSVPLLLAVFWLGVYILYELFRIRRHMLAHGFSQGLRRLVSGLKAARKRCTSWGGRGSEQDSSALVTEGKIERMVASSREHFWMNVATPMAAAASIQVAYILGRHFSIGRSWDDDVMQDRPIVLAVTMILPAGLFVNVARARFRLWHGHCILIVVNIFLIHALTLSVNYCELMAFRTLFVGFRFAMLPLCKPLCMAVLTLMQNAVTIFMFEKVLNADACHAECNPNWFGTELGIDALLIVSCLIISNALTEGARATLEAKTSRQVQTTAHSLLSVLCDAVLTLGPDLQLLHKSPQLAALLLKAAGPRYLLGEDLMNLVVPEDQAQLRQDLESHDGCDVRLLRSGMRDSSGGIVQVRIFHAPFLDLDDRMCHLVGVCEMGLESCATEPGLPQALSDAFNTELPCQFVQRPREEEESSQASCTSEGSNNSEALFDIISELSLTLDIRTYLIERCSSSLARLNGGQSLAGSLVLNWIRSPDDFELRIQQWLQDVDEPQETTAGQCPALCTFLGSQCLRLATGDFVGDCVLEVPASAMFADSQAGSVFLSELVFSDLQFKYRSSASKSIPQTLGTPRTALPPEQLGGGTKGTLQEAPRFRTQL</sequence>
<feature type="transmembrane region" description="Helical" evidence="2">
    <location>
        <begin position="127"/>
        <end position="144"/>
    </location>
</feature>
<keyword evidence="2" id="KW-1133">Transmembrane helix</keyword>
<proteinExistence type="predicted"/>